<comment type="caution">
    <text evidence="1">The sequence shown here is derived from an EMBL/GenBank/DDBJ whole genome shotgun (WGS) entry which is preliminary data.</text>
</comment>
<organism evidence="1 2">
    <name type="scientific">Triparma laevis f. longispina</name>
    <dbReference type="NCBI Taxonomy" id="1714387"/>
    <lineage>
        <taxon>Eukaryota</taxon>
        <taxon>Sar</taxon>
        <taxon>Stramenopiles</taxon>
        <taxon>Ochrophyta</taxon>
        <taxon>Bolidophyceae</taxon>
        <taxon>Parmales</taxon>
        <taxon>Triparmaceae</taxon>
        <taxon>Triparma</taxon>
    </lineage>
</organism>
<proteinExistence type="predicted"/>
<dbReference type="EMBL" id="BRXW01000192">
    <property type="protein sequence ID" value="GMI13465.1"/>
    <property type="molecule type" value="Genomic_DNA"/>
</dbReference>
<sequence length="143" mass="16274">MNRSIRAMPIVTAGLDAVLWLGGYLAGLRENEFDVGVYCESLGARGLWPTSYKNIRQPAIGECFNEYFRKQFHGNEEPFLKWKEVFDVLETVRGRGCNQNVRVHLETQVLSITKSEDLVKLRTLAKLCSNDFFDDPSLLVVVC</sequence>
<accession>A0A9W7FK09</accession>
<evidence type="ECO:0000313" key="1">
    <source>
        <dbReference type="EMBL" id="GMI13465.1"/>
    </source>
</evidence>
<evidence type="ECO:0000313" key="2">
    <source>
        <dbReference type="Proteomes" id="UP001165122"/>
    </source>
</evidence>
<dbReference type="Proteomes" id="UP001165122">
    <property type="component" value="Unassembled WGS sequence"/>
</dbReference>
<dbReference type="AlphaFoldDB" id="A0A9W7FK09"/>
<name>A0A9W7FK09_9STRA</name>
<reference evidence="2" key="1">
    <citation type="journal article" date="2023" name="Commun. Biol.">
        <title>Genome analysis of Parmales, the sister group of diatoms, reveals the evolutionary specialization of diatoms from phago-mixotrophs to photoautotrophs.</title>
        <authorList>
            <person name="Ban H."/>
            <person name="Sato S."/>
            <person name="Yoshikawa S."/>
            <person name="Yamada K."/>
            <person name="Nakamura Y."/>
            <person name="Ichinomiya M."/>
            <person name="Sato N."/>
            <person name="Blanc-Mathieu R."/>
            <person name="Endo H."/>
            <person name="Kuwata A."/>
            <person name="Ogata H."/>
        </authorList>
    </citation>
    <scope>NUCLEOTIDE SEQUENCE [LARGE SCALE GENOMIC DNA]</scope>
    <source>
        <strain evidence="2">NIES 3700</strain>
    </source>
</reference>
<gene>
    <name evidence="1" type="ORF">TrLO_g4200</name>
</gene>
<keyword evidence="2" id="KW-1185">Reference proteome</keyword>
<protein>
    <submittedName>
        <fullName evidence="1">Uncharacterized protein</fullName>
    </submittedName>
</protein>